<dbReference type="InterPro" id="IPR006001">
    <property type="entry name" value="Therm_gnt_kin"/>
</dbReference>
<comment type="pathway">
    <text evidence="1">Carbohydrate acid metabolism; D-gluconate degradation.</text>
</comment>
<proteinExistence type="inferred from homology"/>
<evidence type="ECO:0000256" key="10">
    <source>
        <dbReference type="SAM" id="MobiDB-lite"/>
    </source>
</evidence>
<dbReference type="UniPathway" id="UPA00792"/>
<dbReference type="Pfam" id="PF01202">
    <property type="entry name" value="SKI"/>
    <property type="match status" value="1"/>
</dbReference>
<evidence type="ECO:0000256" key="1">
    <source>
        <dbReference type="ARBA" id="ARBA00004875"/>
    </source>
</evidence>
<dbReference type="GO" id="GO:0005737">
    <property type="term" value="C:cytoplasm"/>
    <property type="evidence" value="ECO:0007669"/>
    <property type="project" value="TreeGrafter"/>
</dbReference>
<dbReference type="GO" id="GO:0005975">
    <property type="term" value="P:carbohydrate metabolic process"/>
    <property type="evidence" value="ECO:0007669"/>
    <property type="project" value="InterPro"/>
</dbReference>
<feature type="compositionally biased region" description="Basic and acidic residues" evidence="10">
    <location>
        <begin position="76"/>
        <end position="85"/>
    </location>
</feature>
<comment type="catalytic activity">
    <reaction evidence="9">
        <text>D-gluconate + ATP = 6-phospho-D-gluconate + ADP + H(+)</text>
        <dbReference type="Rhea" id="RHEA:19433"/>
        <dbReference type="ChEBI" id="CHEBI:15378"/>
        <dbReference type="ChEBI" id="CHEBI:18391"/>
        <dbReference type="ChEBI" id="CHEBI:30616"/>
        <dbReference type="ChEBI" id="CHEBI:58759"/>
        <dbReference type="ChEBI" id="CHEBI:456216"/>
        <dbReference type="EC" id="2.7.1.12"/>
    </reaction>
</comment>
<keyword evidence="7" id="KW-0067">ATP-binding</keyword>
<evidence type="ECO:0000256" key="5">
    <source>
        <dbReference type="ARBA" id="ARBA00022741"/>
    </source>
</evidence>
<comment type="similarity">
    <text evidence="2">Belongs to the gluconokinase GntK/GntV family.</text>
</comment>
<dbReference type="Gene3D" id="3.40.50.300">
    <property type="entry name" value="P-loop containing nucleotide triphosphate hydrolases"/>
    <property type="match status" value="1"/>
</dbReference>
<evidence type="ECO:0000256" key="9">
    <source>
        <dbReference type="ARBA" id="ARBA00048090"/>
    </source>
</evidence>
<dbReference type="PANTHER" id="PTHR43442:SF3">
    <property type="entry name" value="GLUCONOKINASE-RELATED"/>
    <property type="match status" value="1"/>
</dbReference>
<dbReference type="InterPro" id="IPR031322">
    <property type="entry name" value="Shikimate/glucono_kinase"/>
</dbReference>
<feature type="compositionally biased region" description="Basic and acidic residues" evidence="10">
    <location>
        <begin position="95"/>
        <end position="106"/>
    </location>
</feature>
<keyword evidence="5" id="KW-0547">Nucleotide-binding</keyword>
<dbReference type="CDD" id="cd02021">
    <property type="entry name" value="GntK"/>
    <property type="match status" value="1"/>
</dbReference>
<keyword evidence="6" id="KW-0418">Kinase</keyword>
<keyword evidence="12" id="KW-1185">Reference proteome</keyword>
<evidence type="ECO:0000256" key="6">
    <source>
        <dbReference type="ARBA" id="ARBA00022777"/>
    </source>
</evidence>
<comment type="caution">
    <text evidence="11">The sequence shown here is derived from an EMBL/GenBank/DDBJ whole genome shotgun (WGS) entry which is preliminary data.</text>
</comment>
<dbReference type="EC" id="2.7.1.12" evidence="3"/>
<reference evidence="11 12" key="1">
    <citation type="journal article" date="2020" name="ISME J.">
        <title>Uncovering the hidden diversity of litter-decomposition mechanisms in mushroom-forming fungi.</title>
        <authorList>
            <person name="Floudas D."/>
            <person name="Bentzer J."/>
            <person name="Ahren D."/>
            <person name="Johansson T."/>
            <person name="Persson P."/>
            <person name="Tunlid A."/>
        </authorList>
    </citation>
    <scope>NUCLEOTIDE SEQUENCE [LARGE SCALE GENOMIC DNA]</scope>
    <source>
        <strain evidence="11 12">CBS 291.85</strain>
    </source>
</reference>
<dbReference type="PANTHER" id="PTHR43442">
    <property type="entry name" value="GLUCONOKINASE-RELATED"/>
    <property type="match status" value="1"/>
</dbReference>
<protein>
    <recommendedName>
        <fullName evidence="3">gluconokinase</fullName>
        <ecNumber evidence="3">2.7.1.12</ecNumber>
    </recommendedName>
    <alternativeName>
        <fullName evidence="8">Gluconate kinase</fullName>
    </alternativeName>
</protein>
<dbReference type="Proteomes" id="UP000559256">
    <property type="component" value="Unassembled WGS sequence"/>
</dbReference>
<dbReference type="GO" id="GO:0046316">
    <property type="term" value="F:gluconokinase activity"/>
    <property type="evidence" value="ECO:0007669"/>
    <property type="project" value="UniProtKB-EC"/>
</dbReference>
<sequence>MSVKPVFIVVMGVSGTGKSTLGKALATSYGFPFIDGDDLHPKSNVEKMSTGTPLTDKDREPWLELIRTTAEHKCVELQHQQKEQQPESSTTDNDAPMKETSTEGDGERRIGVVIGCSALKKYYRDILRGKRKDIASDEAVLPAHLEPPHPDLLPTYFVVIKGPKEVILERMQNRQGHFMKESMLESQLKTLEDPEGEEGVVIVGLEDSTEQQVAMAREGLGKLGV</sequence>
<evidence type="ECO:0000256" key="7">
    <source>
        <dbReference type="ARBA" id="ARBA00022840"/>
    </source>
</evidence>
<dbReference type="InterPro" id="IPR027417">
    <property type="entry name" value="P-loop_NTPase"/>
</dbReference>
<name>A0A8H5CV99_9AGAR</name>
<keyword evidence="4" id="KW-0808">Transferase</keyword>
<dbReference type="EMBL" id="JAACJM010000085">
    <property type="protein sequence ID" value="KAF5348696.1"/>
    <property type="molecule type" value="Genomic_DNA"/>
</dbReference>
<evidence type="ECO:0000256" key="2">
    <source>
        <dbReference type="ARBA" id="ARBA00008420"/>
    </source>
</evidence>
<feature type="region of interest" description="Disordered" evidence="10">
    <location>
        <begin position="76"/>
        <end position="106"/>
    </location>
</feature>
<evidence type="ECO:0000313" key="11">
    <source>
        <dbReference type="EMBL" id="KAF5348696.1"/>
    </source>
</evidence>
<evidence type="ECO:0000256" key="4">
    <source>
        <dbReference type="ARBA" id="ARBA00022679"/>
    </source>
</evidence>
<dbReference type="AlphaFoldDB" id="A0A8H5CV99"/>
<evidence type="ECO:0000256" key="3">
    <source>
        <dbReference type="ARBA" id="ARBA00012054"/>
    </source>
</evidence>
<gene>
    <name evidence="11" type="ORF">D9758_006860</name>
</gene>
<dbReference type="SUPFAM" id="SSF52540">
    <property type="entry name" value="P-loop containing nucleoside triphosphate hydrolases"/>
    <property type="match status" value="1"/>
</dbReference>
<evidence type="ECO:0000313" key="12">
    <source>
        <dbReference type="Proteomes" id="UP000559256"/>
    </source>
</evidence>
<dbReference type="GO" id="GO:0005524">
    <property type="term" value="F:ATP binding"/>
    <property type="evidence" value="ECO:0007669"/>
    <property type="project" value="UniProtKB-KW"/>
</dbReference>
<dbReference type="OrthoDB" id="275177at2759"/>
<accession>A0A8H5CV99</accession>
<organism evidence="11 12">
    <name type="scientific">Tetrapyrgos nigripes</name>
    <dbReference type="NCBI Taxonomy" id="182062"/>
    <lineage>
        <taxon>Eukaryota</taxon>
        <taxon>Fungi</taxon>
        <taxon>Dikarya</taxon>
        <taxon>Basidiomycota</taxon>
        <taxon>Agaricomycotina</taxon>
        <taxon>Agaricomycetes</taxon>
        <taxon>Agaricomycetidae</taxon>
        <taxon>Agaricales</taxon>
        <taxon>Marasmiineae</taxon>
        <taxon>Marasmiaceae</taxon>
        <taxon>Tetrapyrgos</taxon>
    </lineage>
</organism>
<evidence type="ECO:0000256" key="8">
    <source>
        <dbReference type="ARBA" id="ARBA00029835"/>
    </source>
</evidence>